<accession>A0ACD4R7S4</accession>
<protein>
    <submittedName>
        <fullName evidence="1">Competence type IV pilus minor pilin ComGD</fullName>
    </submittedName>
</protein>
<organism evidence="1 2">
    <name type="scientific">Metabacillus hrfriensis</name>
    <dbReference type="NCBI Taxonomy" id="3048891"/>
    <lineage>
        <taxon>Bacteria</taxon>
        <taxon>Bacillati</taxon>
        <taxon>Bacillota</taxon>
        <taxon>Bacilli</taxon>
        <taxon>Bacillales</taxon>
        <taxon>Bacillaceae</taxon>
        <taxon>Metabacillus</taxon>
    </lineage>
</organism>
<evidence type="ECO:0000313" key="2">
    <source>
        <dbReference type="Proteomes" id="UP001226091"/>
    </source>
</evidence>
<proteinExistence type="predicted"/>
<keyword evidence="2" id="KW-1185">Reference proteome</keyword>
<gene>
    <name evidence="1" type="primary">comGD</name>
    <name evidence="1" type="ORF">QLQ22_17700</name>
</gene>
<name>A0ACD4R7S4_9BACI</name>
<sequence>MLKRQKNESGYTLLETIMVMSIMSVLMVITMLFIQPFQSQKKADLFFEALERDVLYAQQYAISNKIGVMILFDTAKNQYIGVEGGIPAKRLFTVKYDSGIQMSPLTMDARVQFNSEGGILSSGSMSVTFHNKKYKMIFYMGMGRMKIEGQ</sequence>
<dbReference type="EMBL" id="CP126116">
    <property type="protein sequence ID" value="WHZ56518.1"/>
    <property type="molecule type" value="Genomic_DNA"/>
</dbReference>
<dbReference type="Proteomes" id="UP001226091">
    <property type="component" value="Chromosome"/>
</dbReference>
<reference evidence="2" key="1">
    <citation type="journal article" date="2025" name="Aquaculture">
        <title>Assessment of the bioflocculant production and safety properties of Metabacillus hrfriensis sp. nov. based on phenotypic and whole-genome sequencing analysis.</title>
        <authorList>
            <person name="Zhang R."/>
            <person name="Zhao Z."/>
            <person name="Luo L."/>
            <person name="Wang S."/>
            <person name="Guo K."/>
            <person name="Xu W."/>
        </authorList>
    </citation>
    <scope>NUCLEOTIDE SEQUENCE [LARGE SCALE GENOMIC DNA]</scope>
    <source>
        <strain evidence="2">CT-WN-B3</strain>
    </source>
</reference>
<evidence type="ECO:0000313" key="1">
    <source>
        <dbReference type="EMBL" id="WHZ56518.1"/>
    </source>
</evidence>